<dbReference type="FunFam" id="3.40.50.720:FF:000022">
    <property type="entry name" value="Cinnamyl alcohol dehydrogenase"/>
    <property type="match status" value="2"/>
</dbReference>
<feature type="domain" description="Enoyl reductase (ER)" evidence="7">
    <location>
        <begin position="23"/>
        <end position="351"/>
    </location>
</feature>
<organism evidence="8 9">
    <name type="scientific">Helianthus annuus</name>
    <name type="common">Common sunflower</name>
    <dbReference type="NCBI Taxonomy" id="4232"/>
    <lineage>
        <taxon>Eukaryota</taxon>
        <taxon>Viridiplantae</taxon>
        <taxon>Streptophyta</taxon>
        <taxon>Embryophyta</taxon>
        <taxon>Tracheophyta</taxon>
        <taxon>Spermatophyta</taxon>
        <taxon>Magnoliopsida</taxon>
        <taxon>eudicotyledons</taxon>
        <taxon>Gunneridae</taxon>
        <taxon>Pentapetalae</taxon>
        <taxon>asterids</taxon>
        <taxon>campanulids</taxon>
        <taxon>Asterales</taxon>
        <taxon>Asteraceae</taxon>
        <taxon>Asteroideae</taxon>
        <taxon>Heliantheae alliance</taxon>
        <taxon>Heliantheae</taxon>
        <taxon>Helianthus</taxon>
    </lineage>
</organism>
<dbReference type="Gene3D" id="3.90.180.10">
    <property type="entry name" value="Medium-chain alcohol dehydrogenases, catalytic domain"/>
    <property type="match status" value="2"/>
</dbReference>
<comment type="similarity">
    <text evidence="2 6">Belongs to the zinc-containing alcohol dehydrogenase family.</text>
</comment>
<evidence type="ECO:0000256" key="2">
    <source>
        <dbReference type="ARBA" id="ARBA00008072"/>
    </source>
</evidence>
<dbReference type="SMART" id="SM00829">
    <property type="entry name" value="PKS_ER"/>
    <property type="match status" value="1"/>
</dbReference>
<evidence type="ECO:0000256" key="4">
    <source>
        <dbReference type="ARBA" id="ARBA00022833"/>
    </source>
</evidence>
<dbReference type="InterPro" id="IPR013149">
    <property type="entry name" value="ADH-like_C"/>
</dbReference>
<dbReference type="Pfam" id="PF00107">
    <property type="entry name" value="ADH_zinc_N"/>
    <property type="match status" value="2"/>
</dbReference>
<dbReference type="PANTHER" id="PTHR42683">
    <property type="entry name" value="ALDEHYDE REDUCTASE"/>
    <property type="match status" value="1"/>
</dbReference>
<dbReference type="EMBL" id="CM007903">
    <property type="protein sequence ID" value="OTF98326.1"/>
    <property type="molecule type" value="Genomic_DNA"/>
</dbReference>
<dbReference type="Pfam" id="PF08240">
    <property type="entry name" value="ADH_N"/>
    <property type="match status" value="2"/>
</dbReference>
<sequence>MTTSPESEHPIKAYGYAARDTSGLLSPLTFSRRATGEKDVRFKVLYCGICHSDLHVVKNEWGFTKYPITPGHEIVGVVTEVGSKVEKFKIGDKVGVGCLVGSCRSCQGCVTDYEQYCPKNVATYGTPSYDGTQTYGGYSDHMVADEHFVLRWPENLPLDAGAPLLCAGITTYSPLRYFGLDKPGTKVGVVGLGGLGHVAVKMAKAFGAEVTVFSTTPAKEKEAIEGLKADHFINSKDEHQMQAARGTLDGIIDTVSGNHPIAPLLNALTPHGKLVLVGLPEKPLDVSAFSLIMGRKTLAGSSIGGLKETQEMLDFAAKHGITADIEIIPIDYVNTAMERLVKSDVRYRFVIDVANSIKAEKHPIKAYGYAARDTSGLLSPLTFSRRATGEKDVRFKVLYCGICHSDLHVVKNEWGFTKYPITPGHEIVGVVTEVGSKVENFKIGDKVGVGCLVGSCRSCQSCASDYEQYCDKQVQTYGFTNFDGTQTYGGYSDHMVSDEHFVLRWPENLPLDSGAPLLCAGITTYSPLKYFGLDKPGTKVGVVGLGGLGHVAVKMAKAFGAEVTVFSTSPAKEKEAIEGLKADHFVNSKDELQMQAARGTLDGIIDTVSANHPIAPLLNALTPHGKLVLVGAPEKPLEVAAFSLIMGRKLVAGSNIGGIKETQEMLDFAAKHGITADIELIPIDYVNTAMERLLKSDVRYRFVIDVANSIKAE</sequence>
<dbReference type="GO" id="GO:0045551">
    <property type="term" value="F:cinnamyl-alcohol dehydrogenase activity"/>
    <property type="evidence" value="ECO:0000318"/>
    <property type="project" value="GO_Central"/>
</dbReference>
<keyword evidence="4 6" id="KW-0862">Zinc</keyword>
<dbReference type="GO" id="GO:0009809">
    <property type="term" value="P:lignin biosynthetic process"/>
    <property type="evidence" value="ECO:0000318"/>
    <property type="project" value="GO_Central"/>
</dbReference>
<dbReference type="InterPro" id="IPR047109">
    <property type="entry name" value="CAD-like"/>
</dbReference>
<dbReference type="GO" id="GO:0008270">
    <property type="term" value="F:zinc ion binding"/>
    <property type="evidence" value="ECO:0007669"/>
    <property type="project" value="InterPro"/>
</dbReference>
<dbReference type="STRING" id="4232.A0A251SHK7"/>
<proteinExistence type="inferred from homology"/>
<dbReference type="InterPro" id="IPR020843">
    <property type="entry name" value="ER"/>
</dbReference>
<dbReference type="PROSITE" id="PS00059">
    <property type="entry name" value="ADH_ZINC"/>
    <property type="match status" value="2"/>
</dbReference>
<dbReference type="SUPFAM" id="SSF51735">
    <property type="entry name" value="NAD(P)-binding Rossmann-fold domains"/>
    <property type="match status" value="2"/>
</dbReference>
<dbReference type="InterPro" id="IPR002328">
    <property type="entry name" value="ADH_Zn_CS"/>
</dbReference>
<dbReference type="FunFam" id="3.90.180.10:FF:000004">
    <property type="entry name" value="probable cinnamyl alcohol dehydrogenase"/>
    <property type="match status" value="2"/>
</dbReference>
<dbReference type="InterPro" id="IPR013154">
    <property type="entry name" value="ADH-like_N"/>
</dbReference>
<evidence type="ECO:0000313" key="8">
    <source>
        <dbReference type="EMBL" id="OTF98326.1"/>
    </source>
</evidence>
<protein>
    <submittedName>
        <fullName evidence="8">Putative alcohol dehydrogenase superfamily, zinc-type</fullName>
    </submittedName>
</protein>
<evidence type="ECO:0000259" key="7">
    <source>
        <dbReference type="SMART" id="SM00829"/>
    </source>
</evidence>
<dbReference type="OMA" id="PHYHERP"/>
<name>A0A251SHK7_HELAN</name>
<dbReference type="CDD" id="cd05283">
    <property type="entry name" value="CAD1"/>
    <property type="match status" value="2"/>
</dbReference>
<evidence type="ECO:0000256" key="1">
    <source>
        <dbReference type="ARBA" id="ARBA00001947"/>
    </source>
</evidence>
<reference evidence="9" key="1">
    <citation type="journal article" date="2017" name="Nature">
        <title>The sunflower genome provides insights into oil metabolism, flowering and Asterid evolution.</title>
        <authorList>
            <person name="Badouin H."/>
            <person name="Gouzy J."/>
            <person name="Grassa C.J."/>
            <person name="Murat F."/>
            <person name="Staton S.E."/>
            <person name="Cottret L."/>
            <person name="Lelandais-Briere C."/>
            <person name="Owens G.L."/>
            <person name="Carrere S."/>
            <person name="Mayjonade B."/>
            <person name="Legrand L."/>
            <person name="Gill N."/>
            <person name="Kane N.C."/>
            <person name="Bowers J.E."/>
            <person name="Hubner S."/>
            <person name="Bellec A."/>
            <person name="Berard A."/>
            <person name="Berges H."/>
            <person name="Blanchet N."/>
            <person name="Boniface M.C."/>
            <person name="Brunel D."/>
            <person name="Catrice O."/>
            <person name="Chaidir N."/>
            <person name="Claudel C."/>
            <person name="Donnadieu C."/>
            <person name="Faraut T."/>
            <person name="Fievet G."/>
            <person name="Helmstetter N."/>
            <person name="King M."/>
            <person name="Knapp S.J."/>
            <person name="Lai Z."/>
            <person name="Le Paslier M.C."/>
            <person name="Lippi Y."/>
            <person name="Lorenzon L."/>
            <person name="Mandel J.R."/>
            <person name="Marage G."/>
            <person name="Marchand G."/>
            <person name="Marquand E."/>
            <person name="Bret-Mestries E."/>
            <person name="Morien E."/>
            <person name="Nambeesan S."/>
            <person name="Nguyen T."/>
            <person name="Pegot-Espagnet P."/>
            <person name="Pouilly N."/>
            <person name="Raftis F."/>
            <person name="Sallet E."/>
            <person name="Schiex T."/>
            <person name="Thomas J."/>
            <person name="Vandecasteele C."/>
            <person name="Vares D."/>
            <person name="Vear F."/>
            <person name="Vautrin S."/>
            <person name="Crespi M."/>
            <person name="Mangin B."/>
            <person name="Burke J.M."/>
            <person name="Salse J."/>
            <person name="Munos S."/>
            <person name="Vincourt P."/>
            <person name="Rieseberg L.H."/>
            <person name="Langlade N.B."/>
        </authorList>
    </citation>
    <scope>NUCLEOTIDE SEQUENCE [LARGE SCALE GENOMIC DNA]</scope>
    <source>
        <strain evidence="9">cv. SF193</strain>
    </source>
</reference>
<dbReference type="Gene3D" id="3.40.50.720">
    <property type="entry name" value="NAD(P)-binding Rossmann-like Domain"/>
    <property type="match status" value="2"/>
</dbReference>
<dbReference type="PROSITE" id="PS00065">
    <property type="entry name" value="D_2_HYDROXYACID_DH_1"/>
    <property type="match status" value="2"/>
</dbReference>
<keyword evidence="9" id="KW-1185">Reference proteome</keyword>
<dbReference type="Proteomes" id="UP000215914">
    <property type="component" value="Chromosome 14"/>
</dbReference>
<gene>
    <name evidence="8" type="ORF">HannXRQ_Chr14g0444401</name>
</gene>
<evidence type="ECO:0000256" key="5">
    <source>
        <dbReference type="ARBA" id="ARBA00023002"/>
    </source>
</evidence>
<dbReference type="SUPFAM" id="SSF50129">
    <property type="entry name" value="GroES-like"/>
    <property type="match status" value="2"/>
</dbReference>
<dbReference type="InterPro" id="IPR011032">
    <property type="entry name" value="GroES-like_sf"/>
</dbReference>
<dbReference type="InterPro" id="IPR036291">
    <property type="entry name" value="NAD(P)-bd_dom_sf"/>
</dbReference>
<evidence type="ECO:0000256" key="3">
    <source>
        <dbReference type="ARBA" id="ARBA00022723"/>
    </source>
</evidence>
<evidence type="ECO:0000256" key="6">
    <source>
        <dbReference type="RuleBase" id="RU361277"/>
    </source>
</evidence>
<dbReference type="FunCoup" id="A0A251SHK7">
    <property type="interactions" value="172"/>
</dbReference>
<keyword evidence="3 6" id="KW-0479">Metal-binding</keyword>
<accession>A0A251SHK7</accession>
<dbReference type="InParanoid" id="A0A251SHK7"/>
<dbReference type="AlphaFoldDB" id="A0A251SHK7"/>
<comment type="cofactor">
    <cofactor evidence="1 6">
        <name>Zn(2+)</name>
        <dbReference type="ChEBI" id="CHEBI:29105"/>
    </cofactor>
</comment>
<dbReference type="InterPro" id="IPR029752">
    <property type="entry name" value="D-isomer_DH_CS1"/>
</dbReference>
<evidence type="ECO:0000313" key="9">
    <source>
        <dbReference type="Proteomes" id="UP000215914"/>
    </source>
</evidence>
<keyword evidence="5" id="KW-0560">Oxidoreductase</keyword>
<dbReference type="FunFam" id="3.90.180.10:FF:000100">
    <property type="entry name" value="Putative cinnamyl alcohol dehydrogenase 6"/>
    <property type="match status" value="2"/>
</dbReference>